<dbReference type="EMBL" id="JAZDUA010000740">
    <property type="protein sequence ID" value="KAK7789536.1"/>
    <property type="molecule type" value="Genomic_DNA"/>
</dbReference>
<reference evidence="7 8" key="1">
    <citation type="submission" date="2024-03" db="EMBL/GenBank/DDBJ databases">
        <title>The genome assembly and annotation of the cricket Gryllus longicercus Weissman &amp; Gray.</title>
        <authorList>
            <person name="Szrajer S."/>
            <person name="Gray D."/>
            <person name="Ylla G."/>
        </authorList>
    </citation>
    <scope>NUCLEOTIDE SEQUENCE [LARGE SCALE GENOMIC DNA]</scope>
    <source>
        <strain evidence="7">DAG 2021-001</strain>
        <tissue evidence="7">Whole body minus gut</tissue>
    </source>
</reference>
<dbReference type="GO" id="GO:0007088">
    <property type="term" value="P:regulation of mitotic nuclear division"/>
    <property type="evidence" value="ECO:0007669"/>
    <property type="project" value="TreeGrafter"/>
</dbReference>
<dbReference type="GO" id="GO:0060236">
    <property type="term" value="P:regulation of mitotic spindle organization"/>
    <property type="evidence" value="ECO:0007669"/>
    <property type="project" value="TreeGrafter"/>
</dbReference>
<feature type="region of interest" description="Disordered" evidence="6">
    <location>
        <begin position="1"/>
        <end position="45"/>
    </location>
</feature>
<dbReference type="GO" id="GO:0051301">
    <property type="term" value="P:cell division"/>
    <property type="evidence" value="ECO:0007669"/>
    <property type="project" value="UniProtKB-KW"/>
</dbReference>
<comment type="similarity">
    <text evidence="1">Belongs to the BORA family.</text>
</comment>
<evidence type="ECO:0000256" key="5">
    <source>
        <dbReference type="ARBA" id="ARBA00023306"/>
    </source>
</evidence>
<dbReference type="AlphaFoldDB" id="A0AAN9V0W0"/>
<dbReference type="GO" id="GO:0005737">
    <property type="term" value="C:cytoplasm"/>
    <property type="evidence" value="ECO:0007669"/>
    <property type="project" value="TreeGrafter"/>
</dbReference>
<dbReference type="Pfam" id="PF15280">
    <property type="entry name" value="BORA_N"/>
    <property type="match status" value="1"/>
</dbReference>
<sequence length="440" mass="49664">MDNTRNVEEPAERGKQTMYTNDNFVRTSPAYKKPPNYSGSPSLCETPVRERRLSKICENEVYSPRTREPTPSVPHTKLPVITTPPSRFKNVLVQNPFDESLRKRLHMPFISPTLFTKAISPSQNENFSWSIEDLANLLPAQIDEFQMQSDQSWDEHAEQEAQKNISRFFESNIIVPSPWGTFENYKPLTISDLNESPARPASITMDPVTTVLDFEDQELFPPVKKDAWTQTELTVPIEVLSPFDSLSEKYQIEKEDDETDSDLMNTEKILTNTEITSTIQDDLHCSSPCYNLYKNLLSSTIHTPKNTIIRSFGTPLGRSSVMSPIGLSPIVHSFQQVNTNIEITRDSVENVQCTCHLNGISCDSGISSATSQTDVSFPSILPKGIEEVLKPFQTFIQDQSEMDDVNLNSSLSRRRKLLFSETLDMSVSSIPSQDNGYDSS</sequence>
<keyword evidence="8" id="KW-1185">Reference proteome</keyword>
<feature type="compositionally biased region" description="Basic and acidic residues" evidence="6">
    <location>
        <begin position="1"/>
        <end position="15"/>
    </location>
</feature>
<dbReference type="GO" id="GO:0005634">
    <property type="term" value="C:nucleus"/>
    <property type="evidence" value="ECO:0007669"/>
    <property type="project" value="TreeGrafter"/>
</dbReference>
<dbReference type="InterPro" id="IPR023252">
    <property type="entry name" value="Aurora_borealis_protein"/>
</dbReference>
<dbReference type="PANTHER" id="PTHR14728">
    <property type="entry name" value="PROTEIN AURORA BOREALIS"/>
    <property type="match status" value="1"/>
</dbReference>
<evidence type="ECO:0000313" key="8">
    <source>
        <dbReference type="Proteomes" id="UP001378592"/>
    </source>
</evidence>
<dbReference type="GO" id="GO:0019901">
    <property type="term" value="F:protein kinase binding"/>
    <property type="evidence" value="ECO:0007669"/>
    <property type="project" value="TreeGrafter"/>
</dbReference>
<evidence type="ECO:0000256" key="6">
    <source>
        <dbReference type="SAM" id="MobiDB-lite"/>
    </source>
</evidence>
<evidence type="ECO:0000256" key="3">
    <source>
        <dbReference type="ARBA" id="ARBA00022618"/>
    </source>
</evidence>
<dbReference type="PANTHER" id="PTHR14728:SF2">
    <property type="entry name" value="PROTEIN AURORA BOREALIS"/>
    <property type="match status" value="1"/>
</dbReference>
<feature type="compositionally biased region" description="Polar residues" evidence="6">
    <location>
        <begin position="17"/>
        <end position="26"/>
    </location>
</feature>
<protein>
    <recommendedName>
        <fullName evidence="2">Protein aurora borealis</fullName>
    </recommendedName>
</protein>
<keyword evidence="3" id="KW-0132">Cell division</keyword>
<keyword evidence="4" id="KW-0498">Mitosis</keyword>
<comment type="caution">
    <text evidence="7">The sequence shown here is derived from an EMBL/GenBank/DDBJ whole genome shotgun (WGS) entry which is preliminary data.</text>
</comment>
<dbReference type="PRINTS" id="PR02038">
    <property type="entry name" value="AURORABORA"/>
</dbReference>
<accession>A0AAN9V0W0</accession>
<organism evidence="7 8">
    <name type="scientific">Gryllus longicercus</name>
    <dbReference type="NCBI Taxonomy" id="2509291"/>
    <lineage>
        <taxon>Eukaryota</taxon>
        <taxon>Metazoa</taxon>
        <taxon>Ecdysozoa</taxon>
        <taxon>Arthropoda</taxon>
        <taxon>Hexapoda</taxon>
        <taxon>Insecta</taxon>
        <taxon>Pterygota</taxon>
        <taxon>Neoptera</taxon>
        <taxon>Polyneoptera</taxon>
        <taxon>Orthoptera</taxon>
        <taxon>Ensifera</taxon>
        <taxon>Gryllidea</taxon>
        <taxon>Grylloidea</taxon>
        <taxon>Gryllidae</taxon>
        <taxon>Gryllinae</taxon>
        <taxon>Gryllus</taxon>
    </lineage>
</organism>
<gene>
    <name evidence="7" type="ORF">R5R35_010317</name>
</gene>
<evidence type="ECO:0000313" key="7">
    <source>
        <dbReference type="EMBL" id="KAK7789536.1"/>
    </source>
</evidence>
<evidence type="ECO:0000256" key="1">
    <source>
        <dbReference type="ARBA" id="ARBA00010963"/>
    </source>
</evidence>
<evidence type="ECO:0000256" key="4">
    <source>
        <dbReference type="ARBA" id="ARBA00022776"/>
    </source>
</evidence>
<keyword evidence="5" id="KW-0131">Cell cycle</keyword>
<dbReference type="Proteomes" id="UP001378592">
    <property type="component" value="Unassembled WGS sequence"/>
</dbReference>
<proteinExistence type="inferred from homology"/>
<evidence type="ECO:0000256" key="2">
    <source>
        <dbReference type="ARBA" id="ARBA00020055"/>
    </source>
</evidence>
<feature type="region of interest" description="Disordered" evidence="6">
    <location>
        <begin position="62"/>
        <end position="81"/>
    </location>
</feature>
<name>A0AAN9V0W0_9ORTH</name>